<feature type="transmembrane region" description="Helical" evidence="7">
    <location>
        <begin position="112"/>
        <end position="132"/>
    </location>
</feature>
<evidence type="ECO:0000256" key="7">
    <source>
        <dbReference type="RuleBase" id="RU363032"/>
    </source>
</evidence>
<dbReference type="PANTHER" id="PTHR43744">
    <property type="entry name" value="ABC TRANSPORTER PERMEASE PROTEIN MG189-RELATED-RELATED"/>
    <property type="match status" value="1"/>
</dbReference>
<evidence type="ECO:0000256" key="6">
    <source>
        <dbReference type="ARBA" id="ARBA00023136"/>
    </source>
</evidence>
<keyword evidence="4 7" id="KW-0812">Transmembrane</keyword>
<comment type="caution">
    <text evidence="9">The sequence shown here is derived from an EMBL/GenBank/DDBJ whole genome shotgun (WGS) entry which is preliminary data.</text>
</comment>
<gene>
    <name evidence="9" type="ORF">EV652_102393</name>
</gene>
<evidence type="ECO:0000256" key="2">
    <source>
        <dbReference type="ARBA" id="ARBA00022448"/>
    </source>
</evidence>
<keyword evidence="2 7" id="KW-0813">Transport</keyword>
<dbReference type="GO" id="GO:0005886">
    <property type="term" value="C:plasma membrane"/>
    <property type="evidence" value="ECO:0007669"/>
    <property type="project" value="UniProtKB-SubCell"/>
</dbReference>
<feature type="transmembrane region" description="Helical" evidence="7">
    <location>
        <begin position="144"/>
        <end position="161"/>
    </location>
</feature>
<dbReference type="EMBL" id="SLWN01000002">
    <property type="protein sequence ID" value="TCO34327.1"/>
    <property type="molecule type" value="Genomic_DNA"/>
</dbReference>
<keyword evidence="3" id="KW-1003">Cell membrane</keyword>
<sequence>MTSDTSSAVRKVRSGVSHILLIVVGIAFLVPLLYAVSTSLKPADEVFTPTPEWIGSEIRWQNYADAFTFAPFGRYFLNSLFVAIAGTLVVVVASSLSAYAFARLKFRGREQLFVLFLGTLMVPQEVLIVPMYWLMQSLGWVDSYWALILPWAFTAFGTFLLRQFFLTVPVELEEAARVDGCGPIGSFLRIMLPLARPAIAVLTVFTFIAFWGSFLWPLIIINSVAEKGTVPLGLAQFIGQQGTQWNLMMAASVMAMLPTVLLVILLQKHLVRGLLVTGLGGR</sequence>
<feature type="domain" description="ABC transmembrane type-1" evidence="8">
    <location>
        <begin position="76"/>
        <end position="266"/>
    </location>
</feature>
<dbReference type="GO" id="GO:0055085">
    <property type="term" value="P:transmembrane transport"/>
    <property type="evidence" value="ECO:0007669"/>
    <property type="project" value="InterPro"/>
</dbReference>
<keyword evidence="9" id="KW-0762">Sugar transport</keyword>
<feature type="transmembrane region" description="Helical" evidence="7">
    <location>
        <begin position="198"/>
        <end position="225"/>
    </location>
</feature>
<protein>
    <submittedName>
        <fullName evidence="9">Multiple sugar transport system permease protein</fullName>
    </submittedName>
</protein>
<keyword evidence="6 7" id="KW-0472">Membrane</keyword>
<dbReference type="PANTHER" id="PTHR43744:SF12">
    <property type="entry name" value="ABC TRANSPORTER PERMEASE PROTEIN MG189-RELATED"/>
    <property type="match status" value="1"/>
</dbReference>
<evidence type="ECO:0000313" key="10">
    <source>
        <dbReference type="Proteomes" id="UP000294508"/>
    </source>
</evidence>
<dbReference type="OrthoDB" id="61122at2"/>
<name>A0A4R2HT64_9ACTN</name>
<evidence type="ECO:0000259" key="8">
    <source>
        <dbReference type="PROSITE" id="PS50928"/>
    </source>
</evidence>
<keyword evidence="10" id="KW-1185">Reference proteome</keyword>
<comment type="subcellular location">
    <subcellularLocation>
        <location evidence="1 7">Cell membrane</location>
        <topology evidence="1 7">Multi-pass membrane protein</topology>
    </subcellularLocation>
</comment>
<evidence type="ECO:0000256" key="3">
    <source>
        <dbReference type="ARBA" id="ARBA00022475"/>
    </source>
</evidence>
<feature type="transmembrane region" description="Helical" evidence="7">
    <location>
        <begin position="245"/>
        <end position="266"/>
    </location>
</feature>
<dbReference type="Gene3D" id="1.10.3720.10">
    <property type="entry name" value="MetI-like"/>
    <property type="match status" value="1"/>
</dbReference>
<feature type="transmembrane region" description="Helical" evidence="7">
    <location>
        <begin position="12"/>
        <end position="34"/>
    </location>
</feature>
<reference evidence="9 10" key="1">
    <citation type="journal article" date="2015" name="Stand. Genomic Sci.">
        <title>Genomic Encyclopedia of Bacterial and Archaeal Type Strains, Phase III: the genomes of soil and plant-associated and newly described type strains.</title>
        <authorList>
            <person name="Whitman W.B."/>
            <person name="Woyke T."/>
            <person name="Klenk H.P."/>
            <person name="Zhou Y."/>
            <person name="Lilburn T.G."/>
            <person name="Beck B.J."/>
            <person name="De Vos P."/>
            <person name="Vandamme P."/>
            <person name="Eisen J.A."/>
            <person name="Garrity G."/>
            <person name="Hugenholtz P."/>
            <person name="Kyrpides N.C."/>
        </authorList>
    </citation>
    <scope>NUCLEOTIDE SEQUENCE [LARGE SCALE GENOMIC DNA]</scope>
    <source>
        <strain evidence="9 10">VKM Ac-2572</strain>
    </source>
</reference>
<evidence type="ECO:0000313" key="9">
    <source>
        <dbReference type="EMBL" id="TCO34327.1"/>
    </source>
</evidence>
<dbReference type="AlphaFoldDB" id="A0A4R2HT64"/>
<proteinExistence type="inferred from homology"/>
<dbReference type="SUPFAM" id="SSF161098">
    <property type="entry name" value="MetI-like"/>
    <property type="match status" value="1"/>
</dbReference>
<dbReference type="InterPro" id="IPR000515">
    <property type="entry name" value="MetI-like"/>
</dbReference>
<evidence type="ECO:0000256" key="5">
    <source>
        <dbReference type="ARBA" id="ARBA00022989"/>
    </source>
</evidence>
<comment type="similarity">
    <text evidence="7">Belongs to the binding-protein-dependent transport system permease family.</text>
</comment>
<dbReference type="RefSeq" id="WP_132208108.1">
    <property type="nucleotide sequence ID" value="NZ_SLWN01000002.1"/>
</dbReference>
<dbReference type="CDD" id="cd06261">
    <property type="entry name" value="TM_PBP2"/>
    <property type="match status" value="1"/>
</dbReference>
<dbReference type="PROSITE" id="PS50928">
    <property type="entry name" value="ABC_TM1"/>
    <property type="match status" value="1"/>
</dbReference>
<dbReference type="InterPro" id="IPR035906">
    <property type="entry name" value="MetI-like_sf"/>
</dbReference>
<accession>A0A4R2HT64</accession>
<feature type="transmembrane region" description="Helical" evidence="7">
    <location>
        <begin position="75"/>
        <end position="100"/>
    </location>
</feature>
<evidence type="ECO:0000256" key="4">
    <source>
        <dbReference type="ARBA" id="ARBA00022692"/>
    </source>
</evidence>
<dbReference type="Proteomes" id="UP000294508">
    <property type="component" value="Unassembled WGS sequence"/>
</dbReference>
<dbReference type="Pfam" id="PF00528">
    <property type="entry name" value="BPD_transp_1"/>
    <property type="match status" value="1"/>
</dbReference>
<keyword evidence="5 7" id="KW-1133">Transmembrane helix</keyword>
<evidence type="ECO:0000256" key="1">
    <source>
        <dbReference type="ARBA" id="ARBA00004651"/>
    </source>
</evidence>
<organism evidence="9 10">
    <name type="scientific">Kribbella steppae</name>
    <dbReference type="NCBI Taxonomy" id="2512223"/>
    <lineage>
        <taxon>Bacteria</taxon>
        <taxon>Bacillati</taxon>
        <taxon>Actinomycetota</taxon>
        <taxon>Actinomycetes</taxon>
        <taxon>Propionibacteriales</taxon>
        <taxon>Kribbellaceae</taxon>
        <taxon>Kribbella</taxon>
    </lineage>
</organism>